<dbReference type="GO" id="GO:0005840">
    <property type="term" value="C:ribosome"/>
    <property type="evidence" value="ECO:0007669"/>
    <property type="project" value="UniProtKB-KW"/>
</dbReference>
<dbReference type="GO" id="GO:0003735">
    <property type="term" value="F:structural constituent of ribosome"/>
    <property type="evidence" value="ECO:0007669"/>
    <property type="project" value="TreeGrafter"/>
</dbReference>
<dbReference type="GO" id="GO:0003697">
    <property type="term" value="F:single-stranded DNA binding"/>
    <property type="evidence" value="ECO:0007669"/>
    <property type="project" value="InterPro"/>
</dbReference>
<accession>A0A9P4X174</accession>
<organism evidence="9 10">
    <name type="scientific">Didymella heteroderae</name>
    <dbReference type="NCBI Taxonomy" id="1769908"/>
    <lineage>
        <taxon>Eukaryota</taxon>
        <taxon>Fungi</taxon>
        <taxon>Dikarya</taxon>
        <taxon>Ascomycota</taxon>
        <taxon>Pezizomycotina</taxon>
        <taxon>Dothideomycetes</taxon>
        <taxon>Pleosporomycetidae</taxon>
        <taxon>Pleosporales</taxon>
        <taxon>Pleosporineae</taxon>
        <taxon>Didymellaceae</taxon>
        <taxon>Didymella</taxon>
    </lineage>
</organism>
<evidence type="ECO:0000256" key="2">
    <source>
        <dbReference type="ARBA" id="ARBA00010741"/>
    </source>
</evidence>
<evidence type="ECO:0000256" key="5">
    <source>
        <dbReference type="ARBA" id="ARBA00023128"/>
    </source>
</evidence>
<keyword evidence="5" id="KW-0496">Mitochondrion</keyword>
<comment type="caution">
    <text evidence="9">The sequence shown here is derived from an EMBL/GenBank/DDBJ whole genome shotgun (WGS) entry which is preliminary data.</text>
</comment>
<dbReference type="GO" id="GO:0000150">
    <property type="term" value="F:DNA strand exchange activity"/>
    <property type="evidence" value="ECO:0007669"/>
    <property type="project" value="InterPro"/>
</dbReference>
<protein>
    <recommendedName>
        <fullName evidence="8">Large ribosomal subunit protein mL67</fullName>
    </recommendedName>
</protein>
<comment type="similarity">
    <text evidence="2">Belongs to the mitochondrion-specific ribosomal protein mL67 family.</text>
</comment>
<evidence type="ECO:0000313" key="9">
    <source>
        <dbReference type="EMBL" id="KAF3046998.1"/>
    </source>
</evidence>
<keyword evidence="4" id="KW-0805">Transcription regulation</keyword>
<keyword evidence="7" id="KW-0687">Ribonucleoprotein</keyword>
<evidence type="ECO:0000313" key="10">
    <source>
        <dbReference type="Proteomes" id="UP000758155"/>
    </source>
</evidence>
<name>A0A9P4X174_9PLEO</name>
<reference evidence="9" key="1">
    <citation type="submission" date="2019-04" db="EMBL/GenBank/DDBJ databases">
        <title>Sequencing of skin fungus with MAO and IRED activity.</title>
        <authorList>
            <person name="Marsaioli A.J."/>
            <person name="Bonatto J.M.C."/>
            <person name="Reis Junior O."/>
        </authorList>
    </citation>
    <scope>NUCLEOTIDE SEQUENCE</scope>
    <source>
        <strain evidence="9">28M1</strain>
    </source>
</reference>
<keyword evidence="6" id="KW-0804">Transcription</keyword>
<dbReference type="AlphaFoldDB" id="A0A9P4X174"/>
<comment type="subcellular location">
    <subcellularLocation>
        <location evidence="1">Mitochondrion</location>
    </subcellularLocation>
</comment>
<keyword evidence="10" id="KW-1185">Reference proteome</keyword>
<dbReference type="OrthoDB" id="5333655at2759"/>
<sequence length="565" mass="64134">MVGLQGSMRASDLMVLRAGDQLNSAKKRVLRTRRTFERRLDTAPSSPPPIGILASAAMPRNLARLRYRLPPAPVSFEGIDTGRIRLLEKKVAQYVVRQSNPRHVKLQTVVNAKAKPLPTGKSMVRPFKPYTLRDVVDPEGTARHGQIIYVFRSIKTNQVIYSLQELLDDHHLAQLPFIGKHSVPAQLRPDEWTPHCVITFATPEQGHNAYRKLREFRKLHEVSWEKTNPGWKQLKIEQRIKKIMDQRANMSADLAEVLRIQEAHGAHMATALEEQQQKATEFMDKKWASIDSLANAAAEKENQAASVKWLEHEIRRLTQKMKMKHMQKDEDQKRLEAARSSHETRLKRVQYALRKAEQFRKIQDDLAAKAAPANEPGAQEKLDDLHAQVAALRDSLENPDPTRSQEHLDVDADLLERHTAEIATLEEAFEAKQLVESRDHHIARSVLPPALKKSLPTPYTLDGVSVMWADMQDALYAAGSWPEAIAHETLAINKIRDATAYLSAEEFEIEKRNEVSSILAQLRPEEFQETEEEKAQLYTRLEEPEQKTGVLGMLGKANPFKSASA</sequence>
<dbReference type="Pfam" id="PF12829">
    <property type="entry name" value="Mhr1"/>
    <property type="match status" value="1"/>
</dbReference>
<dbReference type="GO" id="GO:0005739">
    <property type="term" value="C:mitochondrion"/>
    <property type="evidence" value="ECO:0007669"/>
    <property type="project" value="UniProtKB-SubCell"/>
</dbReference>
<evidence type="ECO:0000256" key="4">
    <source>
        <dbReference type="ARBA" id="ARBA00023015"/>
    </source>
</evidence>
<dbReference type="PANTHER" id="PTHR28184">
    <property type="entry name" value="MITOCHONDRIAL HOMOLOGOUS RECOMBINATION PROTEIN 1"/>
    <property type="match status" value="1"/>
</dbReference>
<evidence type="ECO:0000256" key="8">
    <source>
        <dbReference type="ARBA" id="ARBA00035185"/>
    </source>
</evidence>
<gene>
    <name evidence="9" type="ORF">E8E12_010138</name>
</gene>
<dbReference type="GO" id="GO:1990904">
    <property type="term" value="C:ribonucleoprotein complex"/>
    <property type="evidence" value="ECO:0007669"/>
    <property type="project" value="UniProtKB-KW"/>
</dbReference>
<evidence type="ECO:0000256" key="7">
    <source>
        <dbReference type="ARBA" id="ARBA00023274"/>
    </source>
</evidence>
<dbReference type="PANTHER" id="PTHR28184:SF1">
    <property type="entry name" value="LARGE RIBOSOMAL SUBUNIT PROTEIN ML67"/>
    <property type="match status" value="1"/>
</dbReference>
<dbReference type="EMBL" id="SWKV01000003">
    <property type="protein sequence ID" value="KAF3046998.1"/>
    <property type="molecule type" value="Genomic_DNA"/>
</dbReference>
<evidence type="ECO:0000256" key="3">
    <source>
        <dbReference type="ARBA" id="ARBA00022980"/>
    </source>
</evidence>
<dbReference type="InterPro" id="IPR024629">
    <property type="entry name" value="Ribosomal_mL67"/>
</dbReference>
<evidence type="ECO:0000256" key="6">
    <source>
        <dbReference type="ARBA" id="ARBA00023163"/>
    </source>
</evidence>
<proteinExistence type="inferred from homology"/>
<dbReference type="Proteomes" id="UP000758155">
    <property type="component" value="Unassembled WGS sequence"/>
</dbReference>
<keyword evidence="3" id="KW-0689">Ribosomal protein</keyword>
<evidence type="ECO:0000256" key="1">
    <source>
        <dbReference type="ARBA" id="ARBA00004173"/>
    </source>
</evidence>